<dbReference type="PIRSF" id="PIRSF019422">
    <property type="entry name" value="MltA"/>
    <property type="match status" value="1"/>
</dbReference>
<dbReference type="GO" id="GO:0019867">
    <property type="term" value="C:outer membrane"/>
    <property type="evidence" value="ECO:0007669"/>
    <property type="project" value="InterPro"/>
</dbReference>
<dbReference type="GO" id="GO:0008933">
    <property type="term" value="F:peptidoglycan lytic transglycosylase activity"/>
    <property type="evidence" value="ECO:0007669"/>
    <property type="project" value="TreeGrafter"/>
</dbReference>
<dbReference type="GO" id="GO:0009253">
    <property type="term" value="P:peptidoglycan catabolic process"/>
    <property type="evidence" value="ECO:0007669"/>
    <property type="project" value="TreeGrafter"/>
</dbReference>
<dbReference type="InterPro" id="IPR005300">
    <property type="entry name" value="MltA_B"/>
</dbReference>
<name>A0A7T5R2T8_9BACT</name>
<dbReference type="PANTHER" id="PTHR30124">
    <property type="entry name" value="MEMBRANE-BOUND LYTIC MUREIN TRANSGLYCOSYLASE A"/>
    <property type="match status" value="1"/>
</dbReference>
<feature type="signal peptide" evidence="6">
    <location>
        <begin position="1"/>
        <end position="20"/>
    </location>
</feature>
<comment type="catalytic activity">
    <reaction evidence="1">
        <text>Exolytic cleavage of the (1-&gt;4)-beta-glycosidic linkage between N-acetylmuramic acid (MurNAc) and N-acetylglucosamine (GlcNAc) residues in peptidoglycan, from either the reducing or the non-reducing ends of the peptidoglycan chains, with concomitant formation of a 1,6-anhydrobond in the MurNAc residue.</text>
        <dbReference type="EC" id="4.2.2.n1"/>
    </reaction>
</comment>
<dbReference type="SMART" id="SM00925">
    <property type="entry name" value="MltA"/>
    <property type="match status" value="1"/>
</dbReference>
<dbReference type="CDD" id="cd14485">
    <property type="entry name" value="mltA_like_LT_A"/>
    <property type="match status" value="1"/>
</dbReference>
<dbReference type="CDD" id="cd14668">
    <property type="entry name" value="mlta_B"/>
    <property type="match status" value="1"/>
</dbReference>
<protein>
    <recommendedName>
        <fullName evidence="2">peptidoglycan lytic exotransglycosylase</fullName>
        <ecNumber evidence="2">4.2.2.n1</ecNumber>
    </recommendedName>
    <alternativeName>
        <fullName evidence="5">Murein hydrolase A</fullName>
    </alternativeName>
</protein>
<dbReference type="SUPFAM" id="SSF50685">
    <property type="entry name" value="Barwin-like endoglucanases"/>
    <property type="match status" value="1"/>
</dbReference>
<sequence length="394" mass="43530">MKHYILPSLLVFLLTLSACATTEPSSRYAPEDAPLVVRPVLFSDLPGWGNDDLSGAIEALGRSCSKIMTQDPEKPFGDPVWNLSAGSWSGACGRIENGKLKPGAFDNPRAFFEFYFTPYEATAGNYRHGLFTGYYEAALKGSRAPGGPYQTALLQRPDDLIMVELGDFRETLKGQRIAGRVVNGSLKPYETRAEIETGKLLAARPLVWVDDPVGAFFLHIQGSGRILLDDGGEMRVGYAAQNGHMYYAIGRELVKRGLMVKEDVSMQSIRAWLESHPSEAKEFMNLNPSYIFFKEIKEEGPLGAQNVPLTAGRSLAVDRTKIPYGLPLWLDILQPIPTIERLQRLVIAQDTGGAIKGPIRGDYFWGYGEDAEHNAGLMKATGRYWLLLPRVGLD</sequence>
<dbReference type="Pfam" id="PF03562">
    <property type="entry name" value="MltA"/>
    <property type="match status" value="1"/>
</dbReference>
<evidence type="ECO:0000256" key="3">
    <source>
        <dbReference type="ARBA" id="ARBA00023239"/>
    </source>
</evidence>
<dbReference type="PANTHER" id="PTHR30124:SF0">
    <property type="entry name" value="MEMBRANE-BOUND LYTIC MUREIN TRANSGLYCOSYLASE A"/>
    <property type="match status" value="1"/>
</dbReference>
<feature type="chain" id="PRO_5032680445" description="peptidoglycan lytic exotransglycosylase" evidence="6">
    <location>
        <begin position="21"/>
        <end position="394"/>
    </location>
</feature>
<keyword evidence="6" id="KW-0732">Signal</keyword>
<evidence type="ECO:0000259" key="7">
    <source>
        <dbReference type="SMART" id="SM00925"/>
    </source>
</evidence>
<gene>
    <name evidence="8" type="ORF">HYS17_01075</name>
</gene>
<evidence type="ECO:0000256" key="1">
    <source>
        <dbReference type="ARBA" id="ARBA00001420"/>
    </source>
</evidence>
<evidence type="ECO:0000313" key="8">
    <source>
        <dbReference type="EMBL" id="QQG36416.1"/>
    </source>
</evidence>
<evidence type="ECO:0000313" key="9">
    <source>
        <dbReference type="Proteomes" id="UP000595362"/>
    </source>
</evidence>
<feature type="domain" description="Lytic transglycosylase MltA" evidence="7">
    <location>
        <begin position="138"/>
        <end position="294"/>
    </location>
</feature>
<dbReference type="Gene3D" id="2.40.240.50">
    <property type="entry name" value="Barwin-like endoglucanases"/>
    <property type="match status" value="1"/>
</dbReference>
<dbReference type="EC" id="4.2.2.n1" evidence="2"/>
<proteinExistence type="predicted"/>
<evidence type="ECO:0000256" key="6">
    <source>
        <dbReference type="SAM" id="SignalP"/>
    </source>
</evidence>
<dbReference type="PROSITE" id="PS51257">
    <property type="entry name" value="PROKAR_LIPOPROTEIN"/>
    <property type="match status" value="1"/>
</dbReference>
<organism evidence="8 9">
    <name type="scientific">Micavibrio aeruginosavorus</name>
    <dbReference type="NCBI Taxonomy" id="349221"/>
    <lineage>
        <taxon>Bacteria</taxon>
        <taxon>Pseudomonadati</taxon>
        <taxon>Bdellovibrionota</taxon>
        <taxon>Bdellovibrionia</taxon>
        <taxon>Bdellovibrionales</taxon>
        <taxon>Pseudobdellovibrionaceae</taxon>
        <taxon>Micavibrio</taxon>
    </lineage>
</organism>
<dbReference type="Gene3D" id="2.40.40.10">
    <property type="entry name" value="RlpA-like domain"/>
    <property type="match status" value="1"/>
</dbReference>
<keyword evidence="3" id="KW-0456">Lyase</keyword>
<dbReference type="EMBL" id="CP066681">
    <property type="protein sequence ID" value="QQG36416.1"/>
    <property type="molecule type" value="Genomic_DNA"/>
</dbReference>
<dbReference type="InterPro" id="IPR036908">
    <property type="entry name" value="RlpA-like_sf"/>
</dbReference>
<dbReference type="GO" id="GO:0071555">
    <property type="term" value="P:cell wall organization"/>
    <property type="evidence" value="ECO:0007669"/>
    <property type="project" value="UniProtKB-KW"/>
</dbReference>
<reference evidence="8 9" key="1">
    <citation type="submission" date="2020-07" db="EMBL/GenBank/DDBJ databases">
        <title>Huge and variable diversity of episymbiotic CPR bacteria and DPANN archaea in groundwater ecosystems.</title>
        <authorList>
            <person name="He C.Y."/>
            <person name="Keren R."/>
            <person name="Whittaker M."/>
            <person name="Farag I.F."/>
            <person name="Doudna J."/>
            <person name="Cate J.H.D."/>
            <person name="Banfield J.F."/>
        </authorList>
    </citation>
    <scope>NUCLEOTIDE SEQUENCE [LARGE SCALE GENOMIC DNA]</scope>
    <source>
        <strain evidence="8">NC_groundwater_70_Ag_B-0.1um_54_66</strain>
    </source>
</reference>
<dbReference type="AlphaFoldDB" id="A0A7T5R2T8"/>
<dbReference type="InterPro" id="IPR010611">
    <property type="entry name" value="3D_dom"/>
</dbReference>
<dbReference type="InterPro" id="IPR026044">
    <property type="entry name" value="MltA"/>
</dbReference>
<evidence type="ECO:0000256" key="2">
    <source>
        <dbReference type="ARBA" id="ARBA00012587"/>
    </source>
</evidence>
<dbReference type="Pfam" id="PF06725">
    <property type="entry name" value="3D"/>
    <property type="match status" value="1"/>
</dbReference>
<dbReference type="GO" id="GO:0004553">
    <property type="term" value="F:hydrolase activity, hydrolyzing O-glycosyl compounds"/>
    <property type="evidence" value="ECO:0007669"/>
    <property type="project" value="InterPro"/>
</dbReference>
<evidence type="ECO:0000256" key="5">
    <source>
        <dbReference type="ARBA" id="ARBA00030918"/>
    </source>
</evidence>
<dbReference type="Proteomes" id="UP000595362">
    <property type="component" value="Chromosome"/>
</dbReference>
<evidence type="ECO:0000256" key="4">
    <source>
        <dbReference type="ARBA" id="ARBA00023316"/>
    </source>
</evidence>
<keyword evidence="4" id="KW-0961">Cell wall biogenesis/degradation</keyword>
<dbReference type="GO" id="GO:0009254">
    <property type="term" value="P:peptidoglycan turnover"/>
    <property type="evidence" value="ECO:0007669"/>
    <property type="project" value="InterPro"/>
</dbReference>
<accession>A0A7T5R2T8</accession>